<dbReference type="Gene3D" id="3.30.420.40">
    <property type="match status" value="2"/>
</dbReference>
<evidence type="ECO:0000313" key="2">
    <source>
        <dbReference type="EMBL" id="SDM88377.1"/>
    </source>
</evidence>
<dbReference type="RefSeq" id="WP_093207974.1">
    <property type="nucleotide sequence ID" value="NZ_FNGS01000010.1"/>
</dbReference>
<reference evidence="2 3" key="1">
    <citation type="submission" date="2016-10" db="EMBL/GenBank/DDBJ databases">
        <authorList>
            <person name="de Groot N.N."/>
        </authorList>
    </citation>
    <scope>NUCLEOTIDE SEQUENCE [LARGE SCALE GENOMIC DNA]</scope>
    <source>
        <strain evidence="2 3">DSM 21668</strain>
    </source>
</reference>
<protein>
    <submittedName>
        <fullName evidence="2">Glucokinase</fullName>
    </submittedName>
</protein>
<dbReference type="PANTHER" id="PTHR18964:SF149">
    <property type="entry name" value="BIFUNCTIONAL UDP-N-ACETYLGLUCOSAMINE 2-EPIMERASE_N-ACETYLMANNOSAMINE KINASE"/>
    <property type="match status" value="1"/>
</dbReference>
<name>A0A1G9WV77_9BACT</name>
<accession>A0A1G9WV77</accession>
<dbReference type="STRING" id="563176.SAMN04488090_4450"/>
<dbReference type="OrthoDB" id="9810372at2"/>
<proteinExistence type="inferred from homology"/>
<keyword evidence="3" id="KW-1185">Reference proteome</keyword>
<dbReference type="InterPro" id="IPR043129">
    <property type="entry name" value="ATPase_NBD"/>
</dbReference>
<sequence length="283" mass="30562">MNVGVDLGGTNIRAGIVQNGTLMHQRSSQLFEKDSLSSTLQQLMDLIRPLVDGLPVNGIGIGVPSVVDIEKGVVYNVANIPSWEEVALRDILEEAFDLPVFVNNDTNCFTLGEHRYGLARGFRSVVGVTAGTGLGSGLIIDNQLFTGNNCGAGEIGLLPYLDQNLEHYASNQFFEFVHGTTAYETHEAALRGEPGALALWEEFGTHMGRAIMSVMYAYDPEAIVLGGSVTKAFPFFRDSMHRTIAEFAYPVSIGRLKILHSQNENIALFGAAALVPSAVQSLT</sequence>
<organism evidence="2 3">
    <name type="scientific">Siphonobacter aquaeclarae</name>
    <dbReference type="NCBI Taxonomy" id="563176"/>
    <lineage>
        <taxon>Bacteria</taxon>
        <taxon>Pseudomonadati</taxon>
        <taxon>Bacteroidota</taxon>
        <taxon>Cytophagia</taxon>
        <taxon>Cytophagales</taxon>
        <taxon>Cytophagaceae</taxon>
        <taxon>Siphonobacter</taxon>
    </lineage>
</organism>
<dbReference type="InterPro" id="IPR000600">
    <property type="entry name" value="ROK"/>
</dbReference>
<comment type="similarity">
    <text evidence="1">Belongs to the ROK (NagC/XylR) family.</text>
</comment>
<dbReference type="SUPFAM" id="SSF53067">
    <property type="entry name" value="Actin-like ATPase domain"/>
    <property type="match status" value="1"/>
</dbReference>
<dbReference type="EMBL" id="FNGS01000010">
    <property type="protein sequence ID" value="SDM88377.1"/>
    <property type="molecule type" value="Genomic_DNA"/>
</dbReference>
<dbReference type="Proteomes" id="UP000198901">
    <property type="component" value="Unassembled WGS sequence"/>
</dbReference>
<dbReference type="AlphaFoldDB" id="A0A1G9WV77"/>
<dbReference type="PANTHER" id="PTHR18964">
    <property type="entry name" value="ROK (REPRESSOR, ORF, KINASE) FAMILY"/>
    <property type="match status" value="1"/>
</dbReference>
<evidence type="ECO:0000256" key="1">
    <source>
        <dbReference type="ARBA" id="ARBA00006479"/>
    </source>
</evidence>
<dbReference type="GO" id="GO:0016301">
    <property type="term" value="F:kinase activity"/>
    <property type="evidence" value="ECO:0007669"/>
    <property type="project" value="UniProtKB-KW"/>
</dbReference>
<gene>
    <name evidence="2" type="ORF">SAMN04488090_4450</name>
</gene>
<keyword evidence="2" id="KW-0808">Transferase</keyword>
<dbReference type="CDD" id="cd23763">
    <property type="entry name" value="ASKHA_ATPase_ROK"/>
    <property type="match status" value="1"/>
</dbReference>
<keyword evidence="2" id="KW-0418">Kinase</keyword>
<evidence type="ECO:0000313" key="3">
    <source>
        <dbReference type="Proteomes" id="UP000198901"/>
    </source>
</evidence>
<dbReference type="Pfam" id="PF00480">
    <property type="entry name" value="ROK"/>
    <property type="match status" value="1"/>
</dbReference>